<feature type="transmembrane region" description="Helical" evidence="8">
    <location>
        <begin position="108"/>
        <end position="129"/>
    </location>
</feature>
<feature type="transmembrane region" description="Helical" evidence="8">
    <location>
        <begin position="207"/>
        <end position="230"/>
    </location>
</feature>
<evidence type="ECO:0000256" key="5">
    <source>
        <dbReference type="ARBA" id="ARBA00022692"/>
    </source>
</evidence>
<dbReference type="Pfam" id="PF03595">
    <property type="entry name" value="SLAC1"/>
    <property type="match status" value="1"/>
</dbReference>
<dbReference type="Gene3D" id="1.50.10.150">
    <property type="entry name" value="Voltage-dependent anion channel"/>
    <property type="match status" value="1"/>
</dbReference>
<evidence type="ECO:0000256" key="8">
    <source>
        <dbReference type="SAM" id="Phobius"/>
    </source>
</evidence>
<evidence type="ECO:0000256" key="4">
    <source>
        <dbReference type="ARBA" id="ARBA00022475"/>
    </source>
</evidence>
<accession>A0ABP8WHV3</accession>
<feature type="transmembrane region" description="Helical" evidence="8">
    <location>
        <begin position="242"/>
        <end position="264"/>
    </location>
</feature>
<sequence length="382" mass="40116">MSTLQARTSTSTSERPVDRRSFLSALQGQPAFGFIGPNWFASVMGTGIVANAAATLPVKVPGLLLFARTVWVLDVILLAVISTATIIHWTQHPRTARGHLDNPAMSHFYGAPAMALMTVGAGALLVGQPLVGQATAVGMDFVLWTAGTLLGLWTAVAVPYKAFTTHEVKPDAAFGGWLMPIVPPMVSAATGPLLIPHLPAGQWQLTMQLACTMMFGLTIVASLVVITMIWTRLVHHKVGAAAAAPTLWIVLGPLGQSITAAHTLGATATGVYPAPYGRAFEAMGLVYGAPMWGFAMLWLALVIAITIRTVRAGMPFSLTWWSFTFPVGTVVTGTSGLAAITGAHFLAVAAVLFYAGLLLAWGTVAVRTGRGVFSGHLLRAPA</sequence>
<dbReference type="RefSeq" id="WP_345267117.1">
    <property type="nucleotide sequence ID" value="NZ_BAABIM010000003.1"/>
</dbReference>
<protein>
    <submittedName>
        <fullName evidence="9">TDT family transporter</fullName>
    </submittedName>
</protein>
<keyword evidence="7 8" id="KW-0472">Membrane</keyword>
<dbReference type="InterPro" id="IPR004695">
    <property type="entry name" value="SLAC1/Mae1/Ssu1/TehA"/>
</dbReference>
<gene>
    <name evidence="9" type="ORF">GCM10023226_29140</name>
</gene>
<keyword evidence="10" id="KW-1185">Reference proteome</keyword>
<dbReference type="PANTHER" id="PTHR31686">
    <property type="match status" value="1"/>
</dbReference>
<comment type="caution">
    <text evidence="9">The sequence shown here is derived from an EMBL/GenBank/DDBJ whole genome shotgun (WGS) entry which is preliminary data.</text>
</comment>
<evidence type="ECO:0000256" key="2">
    <source>
        <dbReference type="ARBA" id="ARBA00008566"/>
    </source>
</evidence>
<evidence type="ECO:0000256" key="3">
    <source>
        <dbReference type="ARBA" id="ARBA00022448"/>
    </source>
</evidence>
<dbReference type="EMBL" id="BAABIM010000003">
    <property type="protein sequence ID" value="GAA4689456.1"/>
    <property type="molecule type" value="Genomic_DNA"/>
</dbReference>
<evidence type="ECO:0000313" key="9">
    <source>
        <dbReference type="EMBL" id="GAA4689456.1"/>
    </source>
</evidence>
<feature type="transmembrane region" description="Helical" evidence="8">
    <location>
        <begin position="284"/>
        <end position="306"/>
    </location>
</feature>
<dbReference type="CDD" id="cd09320">
    <property type="entry name" value="TDT_like_2"/>
    <property type="match status" value="1"/>
</dbReference>
<evidence type="ECO:0000313" key="10">
    <source>
        <dbReference type="Proteomes" id="UP001500621"/>
    </source>
</evidence>
<keyword evidence="5 8" id="KW-0812">Transmembrane</keyword>
<keyword evidence="6 8" id="KW-1133">Transmembrane helix</keyword>
<feature type="transmembrane region" description="Helical" evidence="8">
    <location>
        <begin position="172"/>
        <end position="195"/>
    </location>
</feature>
<feature type="transmembrane region" description="Helical" evidence="8">
    <location>
        <begin position="318"/>
        <end position="340"/>
    </location>
</feature>
<dbReference type="PANTHER" id="PTHR31686:SF1">
    <property type="entry name" value="SULFITE EFFLUX PUMP SSU1"/>
    <property type="match status" value="1"/>
</dbReference>
<evidence type="ECO:0000256" key="6">
    <source>
        <dbReference type="ARBA" id="ARBA00022989"/>
    </source>
</evidence>
<feature type="transmembrane region" description="Helical" evidence="8">
    <location>
        <begin position="65"/>
        <end position="87"/>
    </location>
</feature>
<evidence type="ECO:0000256" key="7">
    <source>
        <dbReference type="ARBA" id="ARBA00023136"/>
    </source>
</evidence>
<comment type="similarity">
    <text evidence="2">Belongs to the tellurite-resistance/dicarboxylate transporter (TDT) family.</text>
</comment>
<dbReference type="InterPro" id="IPR051629">
    <property type="entry name" value="Sulfite_efflux_TDT"/>
</dbReference>
<dbReference type="Proteomes" id="UP001500621">
    <property type="component" value="Unassembled WGS sequence"/>
</dbReference>
<feature type="transmembrane region" description="Helical" evidence="8">
    <location>
        <begin position="141"/>
        <end position="160"/>
    </location>
</feature>
<dbReference type="InterPro" id="IPR038665">
    <property type="entry name" value="Voltage-dep_anion_channel_sf"/>
</dbReference>
<proteinExistence type="inferred from homology"/>
<comment type="subcellular location">
    <subcellularLocation>
        <location evidence="1">Cell membrane</location>
        <topology evidence="1">Multi-pass membrane protein</topology>
    </subcellularLocation>
</comment>
<feature type="transmembrane region" description="Helical" evidence="8">
    <location>
        <begin position="346"/>
        <end position="366"/>
    </location>
</feature>
<name>A0ABP8WHV3_9ACTN</name>
<reference evidence="10" key="1">
    <citation type="journal article" date="2019" name="Int. J. Syst. Evol. Microbiol.">
        <title>The Global Catalogue of Microorganisms (GCM) 10K type strain sequencing project: providing services to taxonomists for standard genome sequencing and annotation.</title>
        <authorList>
            <consortium name="The Broad Institute Genomics Platform"/>
            <consortium name="The Broad Institute Genome Sequencing Center for Infectious Disease"/>
            <person name="Wu L."/>
            <person name="Ma J."/>
        </authorList>
    </citation>
    <scope>NUCLEOTIDE SEQUENCE [LARGE SCALE GENOMIC DNA]</scope>
    <source>
        <strain evidence="10">JCM 18127</strain>
    </source>
</reference>
<organism evidence="9 10">
    <name type="scientific">Nocardioides nanhaiensis</name>
    <dbReference type="NCBI Taxonomy" id="1476871"/>
    <lineage>
        <taxon>Bacteria</taxon>
        <taxon>Bacillati</taxon>
        <taxon>Actinomycetota</taxon>
        <taxon>Actinomycetes</taxon>
        <taxon>Propionibacteriales</taxon>
        <taxon>Nocardioidaceae</taxon>
        <taxon>Nocardioides</taxon>
    </lineage>
</organism>
<evidence type="ECO:0000256" key="1">
    <source>
        <dbReference type="ARBA" id="ARBA00004651"/>
    </source>
</evidence>
<keyword evidence="4" id="KW-1003">Cell membrane</keyword>
<keyword evidence="3" id="KW-0813">Transport</keyword>